<reference evidence="1" key="1">
    <citation type="journal article" date="2021" name="New Phytol.">
        <title>Evolutionary innovations through gain and loss of genes in the ectomycorrhizal Boletales.</title>
        <authorList>
            <person name="Wu G."/>
            <person name="Miyauchi S."/>
            <person name="Morin E."/>
            <person name="Kuo A."/>
            <person name="Drula E."/>
            <person name="Varga T."/>
            <person name="Kohler A."/>
            <person name="Feng B."/>
            <person name="Cao Y."/>
            <person name="Lipzen A."/>
            <person name="Daum C."/>
            <person name="Hundley H."/>
            <person name="Pangilinan J."/>
            <person name="Johnson J."/>
            <person name="Barry K."/>
            <person name="LaButti K."/>
            <person name="Ng V."/>
            <person name="Ahrendt S."/>
            <person name="Min B."/>
            <person name="Choi I.G."/>
            <person name="Park H."/>
            <person name="Plett J.M."/>
            <person name="Magnuson J."/>
            <person name="Spatafora J.W."/>
            <person name="Nagy L.G."/>
            <person name="Henrissat B."/>
            <person name="Grigoriev I.V."/>
            <person name="Yang Z.L."/>
            <person name="Xu J."/>
            <person name="Martin F.M."/>
        </authorList>
    </citation>
    <scope>NUCLEOTIDE SEQUENCE</scope>
    <source>
        <strain evidence="1">ATCC 28755</strain>
    </source>
</reference>
<evidence type="ECO:0000313" key="1">
    <source>
        <dbReference type="EMBL" id="KAH7905716.1"/>
    </source>
</evidence>
<gene>
    <name evidence="1" type="ORF">BJ138DRAFT_1138194</name>
</gene>
<sequence length="557" mass="61783">MKASLSSASSLVGLQLFSRGFTFVLNQALLRLASPQAFGTAAIQFEFILSTILFLSREGVRNTLLRTWPSPDRPSNINTAITSSNLATVPIFIGFPIAVATASLYSHLASKDTHNQPHFQLALVTYALAAIIELCSEPMHNRTIGEHRTGIRVRAEGLGIAVKSVITYFILLYDSKQGLSTGRYALQAFALGQLAYSLLVFATYTTYLGFPSFWLGRRNQSAIDPKAGAWHTLVSTYFDAETLRLSMNMTYQSIVKHFLTEGDKLIVSWWSPLQDQGGYAVAVNYGSLVARIIFQPVEETCRVFFSKTLSSTKTSLDGSSSKPQSELDSTAIRQASTALITLLSVQLVFSLLVVVFGSLYLPIFLHIFLPQRYLSTSAPHVLQVWVWYIPFLAINGGLEAFFSSVANPEDLSRQSRWMVAFSIIYIVSAMTFYNLHLGDTSLVYANIINLVARICYTSQFISAYLKRHRGARELTWWTAMPRWQFILMSMISLSAIVYNARRAGVEEIVALNGQRALLNPTVVLHVSLGIGLGILCLVTWWATTGKHLFSATRSKTA</sequence>
<dbReference type="EMBL" id="MU268136">
    <property type="protein sequence ID" value="KAH7905716.1"/>
    <property type="molecule type" value="Genomic_DNA"/>
</dbReference>
<dbReference type="Proteomes" id="UP000790377">
    <property type="component" value="Unassembled WGS sequence"/>
</dbReference>
<organism evidence="1 2">
    <name type="scientific">Hygrophoropsis aurantiaca</name>
    <dbReference type="NCBI Taxonomy" id="72124"/>
    <lineage>
        <taxon>Eukaryota</taxon>
        <taxon>Fungi</taxon>
        <taxon>Dikarya</taxon>
        <taxon>Basidiomycota</taxon>
        <taxon>Agaricomycotina</taxon>
        <taxon>Agaricomycetes</taxon>
        <taxon>Agaricomycetidae</taxon>
        <taxon>Boletales</taxon>
        <taxon>Coniophorineae</taxon>
        <taxon>Hygrophoropsidaceae</taxon>
        <taxon>Hygrophoropsis</taxon>
    </lineage>
</organism>
<comment type="caution">
    <text evidence="1">The sequence shown here is derived from an EMBL/GenBank/DDBJ whole genome shotgun (WGS) entry which is preliminary data.</text>
</comment>
<proteinExistence type="predicted"/>
<accession>A0ACB7ZXP1</accession>
<name>A0ACB7ZXP1_9AGAM</name>
<keyword evidence="2" id="KW-1185">Reference proteome</keyword>
<protein>
    <submittedName>
        <fullName evidence="1">Rft protein-domain-containing protein</fullName>
    </submittedName>
</protein>
<evidence type="ECO:0000313" key="2">
    <source>
        <dbReference type="Proteomes" id="UP000790377"/>
    </source>
</evidence>